<dbReference type="PANTHER" id="PTHR37165:SF1">
    <property type="entry name" value="TYPE 1 ENCAPSULIN SHELL PROTEIN"/>
    <property type="match status" value="1"/>
</dbReference>
<dbReference type="GO" id="GO:0140737">
    <property type="term" value="C:encapsulin nanocompartment"/>
    <property type="evidence" value="ECO:0007669"/>
    <property type="project" value="UniProtKB-SubCell"/>
</dbReference>
<dbReference type="Gene3D" id="6.10.140.1960">
    <property type="match status" value="1"/>
</dbReference>
<dbReference type="RefSeq" id="WP_318620733.1">
    <property type="nucleotide sequence ID" value="NZ_CP137642.1"/>
</dbReference>
<dbReference type="AlphaFoldDB" id="A0AAX4FTG2"/>
<reference evidence="4 5" key="1">
    <citation type="submission" date="2023-10" db="EMBL/GenBank/DDBJ databases">
        <title>The complete genome sequence of Methanoculleus receptaculi DSM 18860.</title>
        <authorList>
            <person name="Lai S.-J."/>
            <person name="You Y.-T."/>
            <person name="Chen S.-C."/>
        </authorList>
    </citation>
    <scope>NUCLEOTIDE SEQUENCE [LARGE SCALE GENOMIC DNA]</scope>
    <source>
        <strain evidence="4 5">DSM 18860</strain>
    </source>
</reference>
<evidence type="ECO:0000313" key="4">
    <source>
        <dbReference type="EMBL" id="WOX57208.1"/>
    </source>
</evidence>
<evidence type="ECO:0000259" key="3">
    <source>
        <dbReference type="Pfam" id="PF02915"/>
    </source>
</evidence>
<dbReference type="InterPro" id="IPR003251">
    <property type="entry name" value="Rr_diiron-bd_dom"/>
</dbReference>
<dbReference type="SUPFAM" id="SSF47240">
    <property type="entry name" value="Ferritin-like"/>
    <property type="match status" value="1"/>
</dbReference>
<name>A0AAX4FTG2_9EURY</name>
<dbReference type="GO" id="GO:0016491">
    <property type="term" value="F:oxidoreductase activity"/>
    <property type="evidence" value="ECO:0007669"/>
    <property type="project" value="InterPro"/>
</dbReference>
<feature type="domain" description="Rubrerythrin diiron-binding" evidence="3">
    <location>
        <begin position="30"/>
        <end position="90"/>
    </location>
</feature>
<dbReference type="CDD" id="cd00657">
    <property type="entry name" value="Ferritin_like"/>
    <property type="match status" value="1"/>
</dbReference>
<gene>
    <name evidence="4" type="ORF">R6Y96_07840</name>
</gene>
<dbReference type="KEGG" id="mrc:R6Y96_07840"/>
<dbReference type="Pfam" id="PF02915">
    <property type="entry name" value="Rubrerythrin"/>
    <property type="match status" value="1"/>
</dbReference>
<dbReference type="GeneID" id="85733059"/>
<keyword evidence="2" id="KW-1284">Encapsulin nanocompartment</keyword>
<organism evidence="4 5">
    <name type="scientific">Methanoculleus receptaculi</name>
    <dbReference type="NCBI Taxonomy" id="394967"/>
    <lineage>
        <taxon>Archaea</taxon>
        <taxon>Methanobacteriati</taxon>
        <taxon>Methanobacteriota</taxon>
        <taxon>Stenosarchaea group</taxon>
        <taxon>Methanomicrobia</taxon>
        <taxon>Methanomicrobiales</taxon>
        <taxon>Methanomicrobiaceae</taxon>
        <taxon>Methanoculleus</taxon>
    </lineage>
</organism>
<dbReference type="Proteomes" id="UP001305652">
    <property type="component" value="Chromosome"/>
</dbReference>
<dbReference type="GO" id="GO:0046872">
    <property type="term" value="F:metal ion binding"/>
    <property type="evidence" value="ECO:0007669"/>
    <property type="project" value="InterPro"/>
</dbReference>
<dbReference type="EMBL" id="CP137642">
    <property type="protein sequence ID" value="WOX57208.1"/>
    <property type="molecule type" value="Genomic_DNA"/>
</dbReference>
<sequence length="104" mass="12124">MPDFGQPFSGNHMERKLDQGEIVRTIRFVIAAEYEAIQLYTQIAESTDNQLVKMVMLDIADEEKVHAGEFLRLLREIEPSEEEFYQDGYREVEELIEDLKKAGK</sequence>
<protein>
    <submittedName>
        <fullName evidence="4">Ferritin family protein</fullName>
    </submittedName>
</protein>
<comment type="subcellular location">
    <subcellularLocation>
        <location evidence="1">Encapsulin nanocompartment</location>
    </subcellularLocation>
</comment>
<evidence type="ECO:0000256" key="1">
    <source>
        <dbReference type="ARBA" id="ARBA00033738"/>
    </source>
</evidence>
<evidence type="ECO:0000256" key="2">
    <source>
        <dbReference type="ARBA" id="ARBA00033787"/>
    </source>
</evidence>
<dbReference type="PANTHER" id="PTHR37165">
    <property type="entry name" value="PEPTIDASE U56 FAMILY"/>
    <property type="match status" value="1"/>
</dbReference>
<accession>A0AAX4FTG2</accession>
<dbReference type="InterPro" id="IPR051429">
    <property type="entry name" value="Encapsulin_nc"/>
</dbReference>
<evidence type="ECO:0000313" key="5">
    <source>
        <dbReference type="Proteomes" id="UP001305652"/>
    </source>
</evidence>
<proteinExistence type="predicted"/>
<dbReference type="InterPro" id="IPR009078">
    <property type="entry name" value="Ferritin-like_SF"/>
</dbReference>
<keyword evidence="5" id="KW-1185">Reference proteome</keyword>